<dbReference type="GO" id="GO:0032259">
    <property type="term" value="P:methylation"/>
    <property type="evidence" value="ECO:0007669"/>
    <property type="project" value="UniProtKB-KW"/>
</dbReference>
<feature type="domain" description="Protein arginine N-methyltransferase" evidence="8">
    <location>
        <begin position="264"/>
        <end position="425"/>
    </location>
</feature>
<dbReference type="Gene3D" id="3.40.50.150">
    <property type="entry name" value="Vaccinia Virus protein VP39"/>
    <property type="match status" value="2"/>
</dbReference>
<dbReference type="Pfam" id="PF22528">
    <property type="entry name" value="PRMT_C"/>
    <property type="match status" value="2"/>
</dbReference>
<dbReference type="FunFam" id="3.40.50.150:FF:000070">
    <property type="entry name" value="Protein arginine N-methyltransferase 7"/>
    <property type="match status" value="1"/>
</dbReference>
<keyword evidence="2 7" id="KW-0489">Methyltransferase</keyword>
<dbReference type="InterPro" id="IPR029063">
    <property type="entry name" value="SAM-dependent_MTases_sf"/>
</dbReference>
<dbReference type="FunFam" id="2.70.160.11:FF:000014">
    <property type="entry name" value="Protein arginine N-methyltransferase 7"/>
    <property type="match status" value="1"/>
</dbReference>
<dbReference type="InterPro" id="IPR025799">
    <property type="entry name" value="Arg_MeTrfase"/>
</dbReference>
<evidence type="ECO:0000256" key="4">
    <source>
        <dbReference type="ARBA" id="ARBA00022691"/>
    </source>
</evidence>
<dbReference type="SUPFAM" id="SSF53335">
    <property type="entry name" value="S-adenosyl-L-methionine-dependent methyltransferases"/>
    <property type="match status" value="2"/>
</dbReference>
<feature type="domain" description="Protein arginine N-methyltransferase" evidence="8">
    <location>
        <begin position="603"/>
        <end position="746"/>
    </location>
</feature>
<keyword evidence="5" id="KW-0677">Repeat</keyword>
<dbReference type="FunFam" id="3.40.50.150:FF:000071">
    <property type="entry name" value="Protein arginine N-methyltransferase 7"/>
    <property type="match status" value="1"/>
</dbReference>
<proteinExistence type="predicted"/>
<dbReference type="EMBL" id="JAPTSV010000003">
    <property type="protein sequence ID" value="KAJ1529337.1"/>
    <property type="molecule type" value="Genomic_DNA"/>
</dbReference>
<dbReference type="Gene3D" id="2.70.160.11">
    <property type="entry name" value="Hnrnp arginine n-methyltransferase1"/>
    <property type="match status" value="2"/>
</dbReference>
<evidence type="ECO:0000256" key="2">
    <source>
        <dbReference type="ARBA" id="ARBA00022603"/>
    </source>
</evidence>
<comment type="function">
    <text evidence="6">Essential arginine methyltransferase that can both catalyze the formation of omega-N monomethylarginine (MMA) and symmetrical dimethylarginine (sDMA). Specifically mediates the symmetrical dimethylation of arginine residues in the small nuclear ribonucleoproteins SmD1 and SmD3.</text>
</comment>
<evidence type="ECO:0000256" key="3">
    <source>
        <dbReference type="ARBA" id="ARBA00022679"/>
    </source>
</evidence>
<evidence type="ECO:0000259" key="8">
    <source>
        <dbReference type="Pfam" id="PF22528"/>
    </source>
</evidence>
<dbReference type="GO" id="GO:0042054">
    <property type="term" value="F:histone methyltransferase activity"/>
    <property type="evidence" value="ECO:0007669"/>
    <property type="project" value="TreeGrafter"/>
</dbReference>
<dbReference type="PROSITE" id="PS51678">
    <property type="entry name" value="SAM_MT_PRMT"/>
    <property type="match status" value="2"/>
</dbReference>
<dbReference type="PANTHER" id="PTHR11006">
    <property type="entry name" value="PROTEIN ARGININE N-METHYLTRANSFERASE"/>
    <property type="match status" value="1"/>
</dbReference>
<dbReference type="PANTHER" id="PTHR11006:SF4">
    <property type="entry name" value="PROTEIN ARGININE N-METHYLTRANSFERASE 7"/>
    <property type="match status" value="1"/>
</dbReference>
<protein>
    <recommendedName>
        <fullName evidence="1">Protein arginine N-methyltransferase 7</fullName>
    </recommendedName>
</protein>
<evidence type="ECO:0000256" key="1">
    <source>
        <dbReference type="ARBA" id="ARBA00018773"/>
    </source>
</evidence>
<comment type="caution">
    <text evidence="9">The sequence shown here is derived from an EMBL/GenBank/DDBJ whole genome shotgun (WGS) entry which is preliminary data.</text>
</comment>
<dbReference type="GO" id="GO:0016274">
    <property type="term" value="F:protein-arginine N-methyltransferase activity"/>
    <property type="evidence" value="ECO:0007669"/>
    <property type="project" value="InterPro"/>
</dbReference>
<dbReference type="InterPro" id="IPR055135">
    <property type="entry name" value="PRMT_dom"/>
</dbReference>
<evidence type="ECO:0000256" key="6">
    <source>
        <dbReference type="ARBA" id="ARBA00025081"/>
    </source>
</evidence>
<name>A0AAV7XWE9_9NEOP</name>
<dbReference type="Proteomes" id="UP001075354">
    <property type="component" value="Chromosome 3"/>
</dbReference>
<accession>A0AAV7XWE9</accession>
<dbReference type="CDD" id="cd02440">
    <property type="entry name" value="AdoMet_MTases"/>
    <property type="match status" value="1"/>
</dbReference>
<reference evidence="9" key="1">
    <citation type="submission" date="2022-12" db="EMBL/GenBank/DDBJ databases">
        <title>Chromosome-level genome assembly of the bean flower thrips Megalurothrips usitatus.</title>
        <authorList>
            <person name="Ma L."/>
            <person name="Liu Q."/>
            <person name="Li H."/>
            <person name="Cai W."/>
        </authorList>
    </citation>
    <scope>NUCLEOTIDE SEQUENCE</scope>
    <source>
        <strain evidence="9">Cailab_2022a</strain>
    </source>
</reference>
<keyword evidence="4 7" id="KW-0949">S-adenosyl-L-methionine</keyword>
<evidence type="ECO:0000313" key="10">
    <source>
        <dbReference type="Proteomes" id="UP001075354"/>
    </source>
</evidence>
<dbReference type="AlphaFoldDB" id="A0AAV7XWE9"/>
<evidence type="ECO:0000256" key="7">
    <source>
        <dbReference type="PROSITE-ProRule" id="PRU01015"/>
    </source>
</evidence>
<organism evidence="9 10">
    <name type="scientific">Megalurothrips usitatus</name>
    <name type="common">bean blossom thrips</name>
    <dbReference type="NCBI Taxonomy" id="439358"/>
    <lineage>
        <taxon>Eukaryota</taxon>
        <taxon>Metazoa</taxon>
        <taxon>Ecdysozoa</taxon>
        <taxon>Arthropoda</taxon>
        <taxon>Hexapoda</taxon>
        <taxon>Insecta</taxon>
        <taxon>Pterygota</taxon>
        <taxon>Neoptera</taxon>
        <taxon>Paraneoptera</taxon>
        <taxon>Thysanoptera</taxon>
        <taxon>Terebrantia</taxon>
        <taxon>Thripoidea</taxon>
        <taxon>Thripidae</taxon>
        <taxon>Megalurothrips</taxon>
    </lineage>
</organism>
<gene>
    <name evidence="9" type="ORF">ONE63_006126</name>
</gene>
<sequence length="779" mass="87756">MLVSPFRLITITQSLAIFTFVMRDYFVENRRIITMPQSFGSVKSGSDLLLKLHCGFQRDRNFNKFKLSRQGLASKKLLAHTHLFSRVMSVFSNKVNPITGKMEWEMHDDEYDFHQEIARSSYADMLHDTERNEKYQVALESAIKTMHENGKPAHVLDIGTGTGLLAMMAARAGADSVVACEAFEPVGRCAQQIIKQNGFENHIKVVPKRSTALTVGLNCDLPHRANILVTEVFDTELIGEGAFATFSHAHKELLEKDCIVVPSSATVYAQVIESNFVSRWDNLKPLRNGAELVVDTPLDVASCPGAAAVHDIQLSQLSPELFKTILPPEPVFRFDYSGRSPVIRDRSTVQVLKAACDGTAHAVFMWWDLVMDTKGEVILSCAPFWAHPSNAKSPNDIPWRDHWMQAVYYLPKPISTKKDQELTLISSHDEFSLWFNLGVDLKLKDKDYMRPVCSCIAHATLSRTRIGQINDEQRTQKYMEAFKTLINKDSICLSVGDSCLIALAAAKLGAKLVLCVESSPLMRRILENYVQHNNLKSQVKVFDESSLDKEAFMRNISEKVNVILSEPYHMSSILPWENLHFWYQKYEMKNILSESCVTLPCKGILYGMAVEFRDLWKIRAPLKNVQGFEMKSFDELIDTSSNRVDCKWEAQPLWEYPCRALSKPTKLLELCLSSDVPEKNLNSSGSLDILGSSACNGIALWMDWALDPEANYVVSTGPAEDVKIDHQVSWDVHSRQGVYLFVEPIPQVASLSFTTVFNPKSGSMSFDFKADNLKVVQPA</sequence>
<keyword evidence="10" id="KW-1185">Reference proteome</keyword>
<dbReference type="Pfam" id="PF06325">
    <property type="entry name" value="PrmA"/>
    <property type="match status" value="1"/>
</dbReference>
<keyword evidence="3 7" id="KW-0808">Transferase</keyword>
<evidence type="ECO:0000256" key="5">
    <source>
        <dbReference type="ARBA" id="ARBA00022737"/>
    </source>
</evidence>
<evidence type="ECO:0000313" key="9">
    <source>
        <dbReference type="EMBL" id="KAJ1529337.1"/>
    </source>
</evidence>